<dbReference type="PANTHER" id="PTHR42951">
    <property type="entry name" value="METALLO-BETA-LACTAMASE DOMAIN-CONTAINING"/>
    <property type="match status" value="1"/>
</dbReference>
<dbReference type="InterPro" id="IPR001279">
    <property type="entry name" value="Metallo-B-lactamas"/>
</dbReference>
<dbReference type="Proteomes" id="UP000218890">
    <property type="component" value="Chromosome"/>
</dbReference>
<dbReference type="InterPro" id="IPR050855">
    <property type="entry name" value="NDM-1-like"/>
</dbReference>
<accession>A0A110B527</accession>
<dbReference type="SUPFAM" id="SSF56281">
    <property type="entry name" value="Metallo-hydrolase/oxidoreductase"/>
    <property type="match status" value="1"/>
</dbReference>
<dbReference type="CDD" id="cd07726">
    <property type="entry name" value="ST1585-like_MBL-fold"/>
    <property type="match status" value="1"/>
</dbReference>
<dbReference type="OrthoDB" id="9802991at2"/>
<evidence type="ECO:0000259" key="1">
    <source>
        <dbReference type="SMART" id="SM00849"/>
    </source>
</evidence>
<dbReference type="Gene3D" id="3.60.15.10">
    <property type="entry name" value="Ribonuclease Z/Hydroxyacylglutathione hydrolase-like"/>
    <property type="match status" value="1"/>
</dbReference>
<dbReference type="InterPro" id="IPR037482">
    <property type="entry name" value="ST1585_MBL-fold"/>
</dbReference>
<dbReference type="EMBL" id="AP017372">
    <property type="protein sequence ID" value="BAU57535.1"/>
    <property type="molecule type" value="Genomic_DNA"/>
</dbReference>
<gene>
    <name evidence="2" type="ORF">HH1059_08420</name>
</gene>
<protein>
    <submittedName>
        <fullName evidence="2">Metallo-beta-lactamase protein</fullName>
    </submittedName>
</protein>
<keyword evidence="3" id="KW-1185">Reference proteome</keyword>
<proteinExistence type="predicted"/>
<dbReference type="Pfam" id="PF00753">
    <property type="entry name" value="Lactamase_B"/>
    <property type="match status" value="1"/>
</dbReference>
<feature type="domain" description="Metallo-beta-lactamase" evidence="1">
    <location>
        <begin position="25"/>
        <end position="221"/>
    </location>
</feature>
<dbReference type="InterPro" id="IPR036866">
    <property type="entry name" value="RibonucZ/Hydroxyglut_hydro"/>
</dbReference>
<sequence length="307" mass="34111">MESIRSRTGVEVEVMDLHFQGKAGLIASYLIRHEHGAMIIESGPGSTVAALELELRKRGLAPHDVTHVLISHIHLDHAGAAGHLASYGAQIYVHPNGARHLAEPDKLLQSAARIYGEENMGPLWGEFKAVPEKQITTLDDGDEIAVGGVGVIALDTPGHAEHHLCYLLDDICFTGDVGGVRLQGSSTVIPPMPPPEFIPERWLKSLRHIEDQQPEYLAPTHYGIFLDPAEHLAELREGIDAAVSWADSEVSKADSVEELQENYSNWLYEWALERNLDKRDWPGHELINPSWMSALGLRRYWKKKNGK</sequence>
<dbReference type="RefSeq" id="WP_096408651.1">
    <property type="nucleotide sequence ID" value="NZ_AP017372.2"/>
</dbReference>
<dbReference type="SMART" id="SM00849">
    <property type="entry name" value="Lactamase_B"/>
    <property type="match status" value="1"/>
</dbReference>
<dbReference type="PANTHER" id="PTHR42951:SF22">
    <property type="entry name" value="METALLO BETA-LACTAMASE SUPERFAMILY LIPOPROTEIN"/>
    <property type="match status" value="1"/>
</dbReference>
<name>A0A110B527_HALHR</name>
<reference evidence="2" key="1">
    <citation type="submission" date="2016-02" db="EMBL/GenBank/DDBJ databases">
        <title>Halorhodospira halochloris DSM-1059 complete genome, version 2.</title>
        <authorList>
            <person name="Tsukatani Y."/>
        </authorList>
    </citation>
    <scope>NUCLEOTIDE SEQUENCE</scope>
    <source>
        <strain evidence="2">DSM 1059</strain>
    </source>
</reference>
<evidence type="ECO:0000313" key="3">
    <source>
        <dbReference type="Proteomes" id="UP000218890"/>
    </source>
</evidence>
<evidence type="ECO:0000313" key="2">
    <source>
        <dbReference type="EMBL" id="BAU57535.1"/>
    </source>
</evidence>
<dbReference type="AlphaFoldDB" id="A0A110B527"/>
<organism evidence="2 3">
    <name type="scientific">Halorhodospira halochloris</name>
    <name type="common">Ectothiorhodospira halochloris</name>
    <dbReference type="NCBI Taxonomy" id="1052"/>
    <lineage>
        <taxon>Bacteria</taxon>
        <taxon>Pseudomonadati</taxon>
        <taxon>Pseudomonadota</taxon>
        <taxon>Gammaproteobacteria</taxon>
        <taxon>Chromatiales</taxon>
        <taxon>Ectothiorhodospiraceae</taxon>
        <taxon>Halorhodospira</taxon>
    </lineage>
</organism>
<dbReference type="KEGG" id="hhk:HH1059_08420"/>